<evidence type="ECO:0000313" key="1">
    <source>
        <dbReference type="EMBL" id="SFI68710.1"/>
    </source>
</evidence>
<reference evidence="2" key="1">
    <citation type="submission" date="2016-10" db="EMBL/GenBank/DDBJ databases">
        <authorList>
            <person name="Varghese N."/>
            <person name="Submissions S."/>
        </authorList>
    </citation>
    <scope>NUCLEOTIDE SEQUENCE [LARGE SCALE GENOMIC DNA]</scope>
    <source>
        <strain evidence="2">LMG 24016</strain>
    </source>
</reference>
<sequence>MIDKKSVAIIILPPEYRPTDPYPPAAVDNPTLLFESYDDYHGWLSEKVCRLAIHDPIAGTTLVKRIAALPITGFGIKSQHHVLHGSEWFSPIDAGVICASWDRLFNDYRMTVSYAKFAEEGAAEPDIELLLGPIAPSSDGDARVYFASDGRRLSILTMPANPGGDGAFLYTITPEPLSGESRLTTTRLPQLASGTAGSDMTYVSAELNGDVFSAYTTRQDF</sequence>
<keyword evidence="2" id="KW-1185">Reference proteome</keyword>
<name>A0A1I3K8Q5_9PSED</name>
<dbReference type="STRING" id="425504.SAMN05216206_2747"/>
<gene>
    <name evidence="1" type="ORF">SAMN05216206_2747</name>
</gene>
<dbReference type="RefSeq" id="WP_090242805.1">
    <property type="nucleotide sequence ID" value="NZ_FOQL01000003.1"/>
</dbReference>
<dbReference type="Proteomes" id="UP000243606">
    <property type="component" value="Unassembled WGS sequence"/>
</dbReference>
<proteinExistence type="predicted"/>
<evidence type="ECO:0000313" key="2">
    <source>
        <dbReference type="Proteomes" id="UP000243606"/>
    </source>
</evidence>
<protein>
    <submittedName>
        <fullName evidence="1">Uncharacterized protein</fullName>
    </submittedName>
</protein>
<organism evidence="1 2">
    <name type="scientific">Pseudomonas guineae</name>
    <dbReference type="NCBI Taxonomy" id="425504"/>
    <lineage>
        <taxon>Bacteria</taxon>
        <taxon>Pseudomonadati</taxon>
        <taxon>Pseudomonadota</taxon>
        <taxon>Gammaproteobacteria</taxon>
        <taxon>Pseudomonadales</taxon>
        <taxon>Pseudomonadaceae</taxon>
        <taxon>Pseudomonas</taxon>
    </lineage>
</organism>
<dbReference type="EMBL" id="FOQL01000003">
    <property type="protein sequence ID" value="SFI68710.1"/>
    <property type="molecule type" value="Genomic_DNA"/>
</dbReference>
<accession>A0A1I3K8Q5</accession>
<dbReference type="AlphaFoldDB" id="A0A1I3K8Q5"/>